<keyword evidence="1" id="KW-0812">Transmembrane</keyword>
<dbReference type="PATRIC" id="fig|1195763.3.peg.4038"/>
<dbReference type="EMBL" id="LDOT01000032">
    <property type="protein sequence ID" value="KLV03504.1"/>
    <property type="molecule type" value="Genomic_DNA"/>
</dbReference>
<sequence length="72" mass="8338">MKVFAIVQLLMIACMFLTFNIMQFLGLHAYIVHVGIVICAFFSMRAIWLDYKKVELSSLDIYTCIKTVMLVK</sequence>
<keyword evidence="3" id="KW-1185">Reference proteome</keyword>
<protein>
    <submittedName>
        <fullName evidence="2">Uncharacterized protein</fullName>
    </submittedName>
</protein>
<dbReference type="AlphaFoldDB" id="A0A0J1GVN7"/>
<gene>
    <name evidence="2" type="ORF">ABT56_18900</name>
</gene>
<proteinExistence type="predicted"/>
<organism evidence="2 3">
    <name type="scientific">Photobacterium aquae</name>
    <dbReference type="NCBI Taxonomy" id="1195763"/>
    <lineage>
        <taxon>Bacteria</taxon>
        <taxon>Pseudomonadati</taxon>
        <taxon>Pseudomonadota</taxon>
        <taxon>Gammaproteobacteria</taxon>
        <taxon>Vibrionales</taxon>
        <taxon>Vibrionaceae</taxon>
        <taxon>Photobacterium</taxon>
    </lineage>
</organism>
<reference evidence="2 3" key="1">
    <citation type="submission" date="2015-05" db="EMBL/GenBank/DDBJ databases">
        <title>Photobacterium galathea sp. nov.</title>
        <authorList>
            <person name="Machado H."/>
            <person name="Gram L."/>
        </authorList>
    </citation>
    <scope>NUCLEOTIDE SEQUENCE [LARGE SCALE GENOMIC DNA]</scope>
    <source>
        <strain evidence="2 3">CGMCC 1.12159</strain>
    </source>
</reference>
<dbReference type="Proteomes" id="UP000036097">
    <property type="component" value="Unassembled WGS sequence"/>
</dbReference>
<accession>A0A0J1GVN7</accession>
<evidence type="ECO:0000313" key="3">
    <source>
        <dbReference type="Proteomes" id="UP000036097"/>
    </source>
</evidence>
<keyword evidence="1" id="KW-1133">Transmembrane helix</keyword>
<feature type="transmembrane region" description="Helical" evidence="1">
    <location>
        <begin position="7"/>
        <end position="24"/>
    </location>
</feature>
<feature type="transmembrane region" description="Helical" evidence="1">
    <location>
        <begin position="30"/>
        <end position="48"/>
    </location>
</feature>
<name>A0A0J1GVN7_9GAMM</name>
<keyword evidence="1" id="KW-0472">Membrane</keyword>
<evidence type="ECO:0000256" key="1">
    <source>
        <dbReference type="SAM" id="Phobius"/>
    </source>
</evidence>
<evidence type="ECO:0000313" key="2">
    <source>
        <dbReference type="EMBL" id="KLV03504.1"/>
    </source>
</evidence>
<comment type="caution">
    <text evidence="2">The sequence shown here is derived from an EMBL/GenBank/DDBJ whole genome shotgun (WGS) entry which is preliminary data.</text>
</comment>